<dbReference type="AlphaFoldDB" id="A0A165XYQ8"/>
<accession>A0A165XYQ8</accession>
<evidence type="ECO:0000313" key="1">
    <source>
        <dbReference type="EMBL" id="KZT32692.1"/>
    </source>
</evidence>
<reference evidence="1 2" key="1">
    <citation type="journal article" date="2016" name="Mol. Biol. Evol.">
        <title>Comparative Genomics of Early-Diverging Mushroom-Forming Fungi Provides Insights into the Origins of Lignocellulose Decay Capabilities.</title>
        <authorList>
            <person name="Nagy L.G."/>
            <person name="Riley R."/>
            <person name="Tritt A."/>
            <person name="Adam C."/>
            <person name="Daum C."/>
            <person name="Floudas D."/>
            <person name="Sun H."/>
            <person name="Yadav J.S."/>
            <person name="Pangilinan J."/>
            <person name="Larsson K.H."/>
            <person name="Matsuura K."/>
            <person name="Barry K."/>
            <person name="Labutti K."/>
            <person name="Kuo R."/>
            <person name="Ohm R.A."/>
            <person name="Bhattacharya S.S."/>
            <person name="Shirouzu T."/>
            <person name="Yoshinaga Y."/>
            <person name="Martin F.M."/>
            <person name="Grigoriev I.V."/>
            <person name="Hibbett D.S."/>
        </authorList>
    </citation>
    <scope>NUCLEOTIDE SEQUENCE [LARGE SCALE GENOMIC DNA]</scope>
    <source>
        <strain evidence="1 2">HHB10207 ss-3</strain>
    </source>
</reference>
<protein>
    <recommendedName>
        <fullName evidence="3">Fungal N-terminal domain-containing protein</fullName>
    </recommendedName>
</protein>
<evidence type="ECO:0000313" key="2">
    <source>
        <dbReference type="Proteomes" id="UP000076798"/>
    </source>
</evidence>
<dbReference type="EMBL" id="KV428304">
    <property type="protein sequence ID" value="KZT32692.1"/>
    <property type="molecule type" value="Genomic_DNA"/>
</dbReference>
<organism evidence="1 2">
    <name type="scientific">Sistotremastrum suecicum HHB10207 ss-3</name>
    <dbReference type="NCBI Taxonomy" id="1314776"/>
    <lineage>
        <taxon>Eukaryota</taxon>
        <taxon>Fungi</taxon>
        <taxon>Dikarya</taxon>
        <taxon>Basidiomycota</taxon>
        <taxon>Agaricomycotina</taxon>
        <taxon>Agaricomycetes</taxon>
        <taxon>Sistotremastrales</taxon>
        <taxon>Sistotremastraceae</taxon>
        <taxon>Sistotremastrum</taxon>
    </lineage>
</organism>
<keyword evidence="2" id="KW-1185">Reference proteome</keyword>
<dbReference type="OrthoDB" id="2746911at2759"/>
<gene>
    <name evidence="1" type="ORF">SISSUDRAFT_1123290</name>
</gene>
<dbReference type="Gene3D" id="1.20.930.20">
    <property type="entry name" value="Adaptor protein Cbl, N-terminal domain"/>
    <property type="match status" value="1"/>
</dbReference>
<dbReference type="Proteomes" id="UP000076798">
    <property type="component" value="Unassembled WGS sequence"/>
</dbReference>
<proteinExistence type="predicted"/>
<dbReference type="CDD" id="cd21037">
    <property type="entry name" value="MLKL_NTD"/>
    <property type="match status" value="1"/>
</dbReference>
<name>A0A165XYQ8_9AGAM</name>
<dbReference type="InterPro" id="IPR036537">
    <property type="entry name" value="Adaptor_Cbl_N_dom_sf"/>
</dbReference>
<dbReference type="GO" id="GO:0007166">
    <property type="term" value="P:cell surface receptor signaling pathway"/>
    <property type="evidence" value="ECO:0007669"/>
    <property type="project" value="InterPro"/>
</dbReference>
<dbReference type="InterPro" id="IPR059179">
    <property type="entry name" value="MLKL-like_MCAfunc"/>
</dbReference>
<evidence type="ECO:0008006" key="3">
    <source>
        <dbReference type="Google" id="ProtNLM"/>
    </source>
</evidence>
<sequence length="254" mass="28430">MRLSADTTSNLLKGLKALQSAGEAIPAPAGGIVKCVAGVGITLIETAERVRVNKEECSDIARRAAEQILVLKSWLDHEEGSDEPLSDDLRDRLERYLEVLTGVSTTVERLGNELGRKRIFKTASIQDETRDCLNRLNEAYQMYMFQFSLAADTKLTKLVNAMQVMSLSADSTLPADRDAPDEIRRIPTDHITFLEEISSKNMKGYTVRFGKGKMIDRTGQERAVIVKRFQTMDACENSARDAFDAEIELRRDLL</sequence>